<evidence type="ECO:0000256" key="1">
    <source>
        <dbReference type="SAM" id="MobiDB-lite"/>
    </source>
</evidence>
<gene>
    <name evidence="2" type="ORF">QYG89_06515</name>
</gene>
<reference evidence="2 3" key="1">
    <citation type="submission" date="2023-07" db="EMBL/GenBank/DDBJ databases">
        <title>Bacillus lucianemedeirus sp. nov, a new species isolated from an immunobiological production facility.</title>
        <authorList>
            <person name="Costa L.V."/>
            <person name="Miranda R.V.S.L."/>
            <person name="Brandao M.L.L."/>
            <person name="Reis C.M.F."/>
            <person name="Frazao A.M."/>
            <person name="Cruz F.V."/>
            <person name="Baio P.V.P."/>
            <person name="Veras J.F.C."/>
            <person name="Ramos J.N."/>
            <person name="Vieira V."/>
        </authorList>
    </citation>
    <scope>NUCLEOTIDE SEQUENCE [LARGE SCALE GENOMIC DNA]</scope>
    <source>
        <strain evidence="2 3">B190/17</strain>
    </source>
</reference>
<evidence type="ECO:0000313" key="2">
    <source>
        <dbReference type="EMBL" id="MFK2825339.1"/>
    </source>
</evidence>
<feature type="region of interest" description="Disordered" evidence="1">
    <location>
        <begin position="1"/>
        <end position="43"/>
    </location>
</feature>
<dbReference type="EMBL" id="JAUIYO010000003">
    <property type="protein sequence ID" value="MFK2825339.1"/>
    <property type="molecule type" value="Genomic_DNA"/>
</dbReference>
<proteinExistence type="predicted"/>
<keyword evidence="3" id="KW-1185">Reference proteome</keyword>
<sequence>MTQSKRQEERQWKTRKQSQNPHGKVKSFEQLAEDAGRNESNHK</sequence>
<dbReference type="Pfam" id="PF19767">
    <property type="entry name" value="DUF6254"/>
    <property type="match status" value="1"/>
</dbReference>
<evidence type="ECO:0000313" key="3">
    <source>
        <dbReference type="Proteomes" id="UP001619911"/>
    </source>
</evidence>
<accession>A0ABW8I820</accession>
<comment type="caution">
    <text evidence="2">The sequence shown here is derived from an EMBL/GenBank/DDBJ whole genome shotgun (WGS) entry which is preliminary data.</text>
</comment>
<dbReference type="Proteomes" id="UP001619911">
    <property type="component" value="Unassembled WGS sequence"/>
</dbReference>
<feature type="compositionally biased region" description="Basic and acidic residues" evidence="1">
    <location>
        <begin position="34"/>
        <end position="43"/>
    </location>
</feature>
<feature type="compositionally biased region" description="Basic and acidic residues" evidence="1">
    <location>
        <begin position="1"/>
        <end position="12"/>
    </location>
</feature>
<protein>
    <submittedName>
        <fullName evidence="2">DUF6254 family protein</fullName>
    </submittedName>
</protein>
<dbReference type="InterPro" id="IPR046221">
    <property type="entry name" value="DUF6254"/>
</dbReference>
<name>A0ABW8I820_9BACI</name>
<dbReference type="RefSeq" id="WP_404315826.1">
    <property type="nucleotide sequence ID" value="NZ_JAUIYO010000003.1"/>
</dbReference>
<organism evidence="2 3">
    <name type="scientific">Bacillus lumedeiriae</name>
    <dbReference type="NCBI Taxonomy" id="3058829"/>
    <lineage>
        <taxon>Bacteria</taxon>
        <taxon>Bacillati</taxon>
        <taxon>Bacillota</taxon>
        <taxon>Bacilli</taxon>
        <taxon>Bacillales</taxon>
        <taxon>Bacillaceae</taxon>
        <taxon>Bacillus</taxon>
    </lineage>
</organism>